<reference evidence="1 2" key="1">
    <citation type="submission" date="2020-11" db="EMBL/GenBank/DDBJ databases">
        <title>Draft Genome Sequence and Secondary Metabolite Biosynthetic Potential of the Lysobacter niastensis Type strain DSM 18481.</title>
        <authorList>
            <person name="Turrini P."/>
            <person name="Artuso I."/>
            <person name="Tescari M."/>
            <person name="Lugli G.A."/>
            <person name="Frangipani E."/>
            <person name="Ventura M."/>
            <person name="Visca P."/>
        </authorList>
    </citation>
    <scope>NUCLEOTIDE SEQUENCE [LARGE SCALE GENOMIC DNA]</scope>
    <source>
        <strain evidence="1 2">DSM 18481</strain>
    </source>
</reference>
<dbReference type="InterPro" id="IPR010247">
    <property type="entry name" value="HutG_amidohyd"/>
</dbReference>
<dbReference type="RefSeq" id="WP_194930348.1">
    <property type="nucleotide sequence ID" value="NZ_JADLZT010000003.1"/>
</dbReference>
<keyword evidence="1" id="KW-0378">Hydrolase</keyword>
<dbReference type="EMBL" id="JADLZT010000003">
    <property type="protein sequence ID" value="MBF6023761.1"/>
    <property type="molecule type" value="Genomic_DNA"/>
</dbReference>
<dbReference type="Pfam" id="PF05013">
    <property type="entry name" value="FGase"/>
    <property type="match status" value="1"/>
</dbReference>
<evidence type="ECO:0000313" key="1">
    <source>
        <dbReference type="EMBL" id="MBF6023761.1"/>
    </source>
</evidence>
<gene>
    <name evidence="1" type="primary">hutG</name>
    <name evidence="1" type="ORF">IU514_06945</name>
</gene>
<dbReference type="NCBIfam" id="TIGR02017">
    <property type="entry name" value="hutG_amidohyd"/>
    <property type="match status" value="1"/>
</dbReference>
<protein>
    <submittedName>
        <fullName evidence="1">N-formylglutamate deformylase</fullName>
        <ecNumber evidence="1">3.5.1.68</ecNumber>
    </submittedName>
</protein>
<dbReference type="Proteomes" id="UP001429984">
    <property type="component" value="Unassembled WGS sequence"/>
</dbReference>
<keyword evidence="2" id="KW-1185">Reference proteome</keyword>
<dbReference type="Gene3D" id="3.40.630.40">
    <property type="entry name" value="Zn-dependent exopeptidases"/>
    <property type="match status" value="1"/>
</dbReference>
<proteinExistence type="predicted"/>
<dbReference type="SUPFAM" id="SSF53187">
    <property type="entry name" value="Zn-dependent exopeptidases"/>
    <property type="match status" value="1"/>
</dbReference>
<evidence type="ECO:0000313" key="2">
    <source>
        <dbReference type="Proteomes" id="UP001429984"/>
    </source>
</evidence>
<name>A0ABS0B4X2_9GAMM</name>
<dbReference type="InterPro" id="IPR007709">
    <property type="entry name" value="N-FG_amidohydro"/>
</dbReference>
<sequence>MSNDICTLHRGTAPLLISLPHNGSLIPDELAARMTPSARRAPDTDWHVSRLYDFARGLGASILVPSHSRYVIDLNRPPDDTSLYPGQNTTGLCPAVEFTGEPVYLEGQEPSSDEIAARVERYWRPYHDALRGEIERLHAQHGRLVLWEGHSIRGSDLPFLFPGRLPDLNLGTATGTSCSPQLQARLEAALAAQSRYDWVANGRFKGGHITRHYGDPARGIDAVQLEISQRIYMDEASFAYDEAKAGDAQAVIRSLLEAAL</sequence>
<organism evidence="1 2">
    <name type="scientific">Lysobacter niastensis</name>
    <dbReference type="NCBI Taxonomy" id="380629"/>
    <lineage>
        <taxon>Bacteria</taxon>
        <taxon>Pseudomonadati</taxon>
        <taxon>Pseudomonadota</taxon>
        <taxon>Gammaproteobacteria</taxon>
        <taxon>Lysobacterales</taxon>
        <taxon>Lysobacteraceae</taxon>
        <taxon>Lysobacter</taxon>
    </lineage>
</organism>
<dbReference type="EC" id="3.5.1.68" evidence="1"/>
<accession>A0ABS0B4X2</accession>
<dbReference type="GO" id="GO:0050129">
    <property type="term" value="F:N-formylglutamate deformylase activity"/>
    <property type="evidence" value="ECO:0007669"/>
    <property type="project" value="UniProtKB-EC"/>
</dbReference>
<comment type="caution">
    <text evidence="1">The sequence shown here is derived from an EMBL/GenBank/DDBJ whole genome shotgun (WGS) entry which is preliminary data.</text>
</comment>